<feature type="compositionally biased region" description="Acidic residues" evidence="1">
    <location>
        <begin position="326"/>
        <end position="385"/>
    </location>
</feature>
<feature type="compositionally biased region" description="Acidic residues" evidence="1">
    <location>
        <begin position="527"/>
        <end position="538"/>
    </location>
</feature>
<feature type="compositionally biased region" description="Acidic residues" evidence="1">
    <location>
        <begin position="100"/>
        <end position="125"/>
    </location>
</feature>
<feature type="compositionally biased region" description="Low complexity" evidence="1">
    <location>
        <begin position="1"/>
        <end position="10"/>
    </location>
</feature>
<keyword evidence="3" id="KW-1185">Reference proteome</keyword>
<dbReference type="Proteomes" id="UP001176521">
    <property type="component" value="Unassembled WGS sequence"/>
</dbReference>
<feature type="compositionally biased region" description="Acidic residues" evidence="1">
    <location>
        <begin position="303"/>
        <end position="314"/>
    </location>
</feature>
<feature type="compositionally biased region" description="Low complexity" evidence="1">
    <location>
        <begin position="445"/>
        <end position="454"/>
    </location>
</feature>
<feature type="compositionally biased region" description="Acidic residues" evidence="1">
    <location>
        <begin position="63"/>
        <end position="88"/>
    </location>
</feature>
<dbReference type="AlphaFoldDB" id="A0AAN6JK13"/>
<gene>
    <name evidence="2" type="ORF">OC842_003914</name>
</gene>
<feature type="compositionally biased region" description="Acidic residues" evidence="1">
    <location>
        <begin position="393"/>
        <end position="419"/>
    </location>
</feature>
<evidence type="ECO:0000313" key="2">
    <source>
        <dbReference type="EMBL" id="KAK0530498.1"/>
    </source>
</evidence>
<feature type="region of interest" description="Disordered" evidence="1">
    <location>
        <begin position="506"/>
        <end position="546"/>
    </location>
</feature>
<reference evidence="2" key="1">
    <citation type="journal article" date="2023" name="PhytoFront">
        <title>Draft Genome Resources of Seven Strains of Tilletia horrida, Causal Agent of Kernel Smut of Rice.</title>
        <authorList>
            <person name="Khanal S."/>
            <person name="Antony Babu S."/>
            <person name="Zhou X.G."/>
        </authorList>
    </citation>
    <scope>NUCLEOTIDE SEQUENCE</scope>
    <source>
        <strain evidence="2">TX3</strain>
    </source>
</reference>
<feature type="compositionally biased region" description="Low complexity" evidence="1">
    <location>
        <begin position="288"/>
        <end position="302"/>
    </location>
</feature>
<protein>
    <submittedName>
        <fullName evidence="2">Uncharacterized protein</fullName>
    </submittedName>
</protein>
<evidence type="ECO:0000313" key="3">
    <source>
        <dbReference type="Proteomes" id="UP001176521"/>
    </source>
</evidence>
<sequence length="546" mass="57568">MAAAISAPAALTPDLLASEADVDQLPSSPPQRHAADAQALRGDEEEDEDNAEAEAEAGGGEDQAIEILDDEDDEEQEEDDYEILEDDPNVNGALAGAAHEEEDDLGAEEAEDGTDADELAGEEDPLGLGTHSVDADAGEDFLPTVLIEFEESLFDLFAQQAGDGRNDSEANAIPLKAPPDILDQPLSTLFATLRIPDALGEFLEKDTQLVLRSPEVDLEMLESDVTAGQVLLQDFLDIHPSNANGDAVQLRFAQRQPFLARFKALGGVVNPTVATTLSPTTAVSSWMSRAKAGSRKAAGSGFDEADELDDDGGDTDGVLGEHHEPDADEEGREAEWEEGEGDAQEHWEGDEEGDGDNDGDAEGDGEEEEEDEADDDVILIEDEVGERDLNLGGEEDYEDGDEEGDLDGIDGLEGEEATEEGPSAADAAAAEKEHDEYDDLDEAPAEAAQAEPVPATLPAEVAPTMSAWKEPASSAVGISQPNGQTSDADRLDEYETSSVVDAATSGAVTTVEKGASSTLSGKRSFDETDDALNGDGEEDGAKRLKV</sequence>
<feature type="region of interest" description="Disordered" evidence="1">
    <location>
        <begin position="1"/>
        <end position="135"/>
    </location>
</feature>
<feature type="compositionally biased region" description="Acidic residues" evidence="1">
    <location>
        <begin position="43"/>
        <end position="55"/>
    </location>
</feature>
<accession>A0AAN6JK13</accession>
<proteinExistence type="predicted"/>
<comment type="caution">
    <text evidence="2">The sequence shown here is derived from an EMBL/GenBank/DDBJ whole genome shotgun (WGS) entry which is preliminary data.</text>
</comment>
<name>A0AAN6JK13_9BASI</name>
<evidence type="ECO:0000256" key="1">
    <source>
        <dbReference type="SAM" id="MobiDB-lite"/>
    </source>
</evidence>
<organism evidence="2 3">
    <name type="scientific">Tilletia horrida</name>
    <dbReference type="NCBI Taxonomy" id="155126"/>
    <lineage>
        <taxon>Eukaryota</taxon>
        <taxon>Fungi</taxon>
        <taxon>Dikarya</taxon>
        <taxon>Basidiomycota</taxon>
        <taxon>Ustilaginomycotina</taxon>
        <taxon>Exobasidiomycetes</taxon>
        <taxon>Tilletiales</taxon>
        <taxon>Tilletiaceae</taxon>
        <taxon>Tilletia</taxon>
    </lineage>
</organism>
<feature type="region of interest" description="Disordered" evidence="1">
    <location>
        <begin position="280"/>
        <end position="492"/>
    </location>
</feature>
<dbReference type="EMBL" id="JAPDMQ010000213">
    <property type="protein sequence ID" value="KAK0530498.1"/>
    <property type="molecule type" value="Genomic_DNA"/>
</dbReference>
<feature type="compositionally biased region" description="Polar residues" evidence="1">
    <location>
        <begin position="476"/>
        <end position="486"/>
    </location>
</feature>